<proteinExistence type="predicted"/>
<evidence type="ECO:0000313" key="3">
    <source>
        <dbReference type="Proteomes" id="UP000192927"/>
    </source>
</evidence>
<dbReference type="PRINTS" id="PR00388">
    <property type="entry name" value="PDIESTERASE2"/>
</dbReference>
<feature type="region of interest" description="Disordered" evidence="1">
    <location>
        <begin position="428"/>
        <end position="508"/>
    </location>
</feature>
<dbReference type="EMBL" id="FWEW01002346">
    <property type="protein sequence ID" value="SLM38234.1"/>
    <property type="molecule type" value="Genomic_DNA"/>
</dbReference>
<reference evidence="3" key="1">
    <citation type="submission" date="2017-03" db="EMBL/GenBank/DDBJ databases">
        <authorList>
            <person name="Sharma R."/>
            <person name="Thines M."/>
        </authorList>
    </citation>
    <scope>NUCLEOTIDE SEQUENCE [LARGE SCALE GENOMIC DNA]</scope>
</reference>
<dbReference type="PANTHER" id="PTHR28283">
    <property type="entry name" value="3',5'-CYCLIC-NUCLEOTIDE PHOSPHODIESTERASE 1"/>
    <property type="match status" value="1"/>
</dbReference>
<feature type="compositionally biased region" description="Basic residues" evidence="1">
    <location>
        <begin position="456"/>
        <end position="467"/>
    </location>
</feature>
<feature type="region of interest" description="Disordered" evidence="1">
    <location>
        <begin position="285"/>
        <end position="307"/>
    </location>
</feature>
<dbReference type="SUPFAM" id="SSF56281">
    <property type="entry name" value="Metallo-hydrolase/oxidoreductase"/>
    <property type="match status" value="1"/>
</dbReference>
<keyword evidence="3" id="KW-1185">Reference proteome</keyword>
<dbReference type="Proteomes" id="UP000192927">
    <property type="component" value="Unassembled WGS sequence"/>
</dbReference>
<dbReference type="InterPro" id="IPR036866">
    <property type="entry name" value="RibonucZ/Hydroxyglut_hydro"/>
</dbReference>
<organism evidence="2 3">
    <name type="scientific">Lasallia pustulata</name>
    <dbReference type="NCBI Taxonomy" id="136370"/>
    <lineage>
        <taxon>Eukaryota</taxon>
        <taxon>Fungi</taxon>
        <taxon>Dikarya</taxon>
        <taxon>Ascomycota</taxon>
        <taxon>Pezizomycotina</taxon>
        <taxon>Lecanoromycetes</taxon>
        <taxon>OSLEUM clade</taxon>
        <taxon>Umbilicariomycetidae</taxon>
        <taxon>Umbilicariales</taxon>
        <taxon>Umbilicariaceae</taxon>
        <taxon>Lasallia</taxon>
    </lineage>
</organism>
<dbReference type="GO" id="GO:0047555">
    <property type="term" value="F:3',5'-cyclic-GMP phosphodiesterase activity"/>
    <property type="evidence" value="ECO:0007669"/>
    <property type="project" value="TreeGrafter"/>
</dbReference>
<dbReference type="AlphaFoldDB" id="A0A1W5D537"/>
<dbReference type="GO" id="GO:1902660">
    <property type="term" value="P:negative regulation of glucose mediated signaling pathway"/>
    <property type="evidence" value="ECO:0007669"/>
    <property type="project" value="TreeGrafter"/>
</dbReference>
<evidence type="ECO:0000313" key="2">
    <source>
        <dbReference type="EMBL" id="SLM38234.1"/>
    </source>
</evidence>
<name>A0A1W5D537_9LECA</name>
<dbReference type="GO" id="GO:0006198">
    <property type="term" value="P:cAMP catabolic process"/>
    <property type="evidence" value="ECO:0007669"/>
    <property type="project" value="InterPro"/>
</dbReference>
<dbReference type="CDD" id="cd07735">
    <property type="entry name" value="class_II_PDE_MBL-fold"/>
    <property type="match status" value="1"/>
</dbReference>
<accession>A0A1W5D537</accession>
<dbReference type="PANTHER" id="PTHR28283:SF1">
    <property type="entry name" value="3',5'-CYCLIC-NUCLEOTIDE PHOSPHODIESTERASE 1"/>
    <property type="match status" value="1"/>
</dbReference>
<dbReference type="Pfam" id="PF02112">
    <property type="entry name" value="PDEase_II"/>
    <property type="match status" value="2"/>
</dbReference>
<protein>
    <submittedName>
        <fullName evidence="2">Cyclic-AMP phosphodiesterase, class-II</fullName>
    </submittedName>
</protein>
<sequence length="584" mass="61872">MQEHGSDPAPAEAQGYFASPPALQVIVLGSGGGPSEDNVTGLLVRSTATQWTKGSVLAVDAGTHLAAIIKILEEHLPRATLKDSSDTLRTITETPKRAAASLLGIGAASPAVSPYTSLSGGYFTALEPKATRAASPFPRPDSSKLWRVLTTGPFTNLELPYESARANAAYVLRSIISTYLITHPHLDHLSGFAVNTASFQHTSRPKTIAALPSTIDAIKTHIFNNVIWPNLSDEEGGVGLASYMRLAEGGNVALGEGDGKGYIEVCEGLGVKSWKVSHGHCMKKHSHRGSSALSGPEPGFQQSPLGTRLTESTSAALGRRSHTLANGHAADNACVYDSSAFFIRCDVTGSEVLIFGDVEPDSLSLSPRTARVWADAAPKIASGLLRGVVIECSYDDSQSDDTLFGHLAPRHLIAELQVLARLVHALGRSDAPPSPRKRRRPSPAFGLRAGSEVRTRRARPSQRRRGRQSSASPSTARPSEGEAAPPVPSVNVDRSSAPSDEPVREASEAVWESVSAASSSVASRATAAPPALQGLQVVIIHMKDTLKDGPHVGERILAQLLEYEKEAQLGCTFVISRSGTSIWL</sequence>
<dbReference type="GO" id="GO:0004115">
    <property type="term" value="F:3',5'-cyclic-AMP phosphodiesterase activity"/>
    <property type="evidence" value="ECO:0007669"/>
    <property type="project" value="InterPro"/>
</dbReference>
<evidence type="ECO:0000256" key="1">
    <source>
        <dbReference type="SAM" id="MobiDB-lite"/>
    </source>
</evidence>
<dbReference type="InterPro" id="IPR000396">
    <property type="entry name" value="Pdiesterase2"/>
</dbReference>